<feature type="compositionally biased region" description="Basic and acidic residues" evidence="5">
    <location>
        <begin position="322"/>
        <end position="332"/>
    </location>
</feature>
<dbReference type="FunFam" id="1.10.238.10:FF:000001">
    <property type="entry name" value="Calmodulin 1"/>
    <property type="match status" value="1"/>
</dbReference>
<dbReference type="SMART" id="SM00054">
    <property type="entry name" value="EFh"/>
    <property type="match status" value="2"/>
</dbReference>
<feature type="compositionally biased region" description="Basic and acidic residues" evidence="5">
    <location>
        <begin position="1029"/>
        <end position="1038"/>
    </location>
</feature>
<feature type="compositionally biased region" description="Polar residues" evidence="5">
    <location>
        <begin position="1044"/>
        <end position="1054"/>
    </location>
</feature>
<feature type="compositionally biased region" description="Polar residues" evidence="5">
    <location>
        <begin position="871"/>
        <end position="884"/>
    </location>
</feature>
<reference evidence="7" key="1">
    <citation type="journal article" date="2023" name="G3 (Bethesda)">
        <title>A reference genome for the long-term kleptoplast-retaining sea slug Elysia crispata morphotype clarki.</title>
        <authorList>
            <person name="Eastman K.E."/>
            <person name="Pendleton A.L."/>
            <person name="Shaikh M.A."/>
            <person name="Suttiyut T."/>
            <person name="Ogas R."/>
            <person name="Tomko P."/>
            <person name="Gavelis G."/>
            <person name="Widhalm J.R."/>
            <person name="Wisecaver J.H."/>
        </authorList>
    </citation>
    <scope>NUCLEOTIDE SEQUENCE</scope>
    <source>
        <strain evidence="7">ECLA1</strain>
    </source>
</reference>
<feature type="compositionally biased region" description="Low complexity" evidence="5">
    <location>
        <begin position="274"/>
        <end position="286"/>
    </location>
</feature>
<feature type="region of interest" description="Disordered" evidence="5">
    <location>
        <begin position="848"/>
        <end position="896"/>
    </location>
</feature>
<keyword evidence="3" id="KW-0514">Muscle protein</keyword>
<evidence type="ECO:0000313" key="8">
    <source>
        <dbReference type="Proteomes" id="UP001283361"/>
    </source>
</evidence>
<dbReference type="InterPro" id="IPR002048">
    <property type="entry name" value="EF_hand_dom"/>
</dbReference>
<feature type="compositionally biased region" description="Basic and acidic residues" evidence="5">
    <location>
        <begin position="247"/>
        <end position="263"/>
    </location>
</feature>
<accession>A0AAE1A9Z9</accession>
<dbReference type="PROSITE" id="PS00018">
    <property type="entry name" value="EF_HAND_1"/>
    <property type="match status" value="2"/>
</dbReference>
<keyword evidence="8" id="KW-1185">Reference proteome</keyword>
<feature type="compositionally biased region" description="Polar residues" evidence="5">
    <location>
        <begin position="367"/>
        <end position="376"/>
    </location>
</feature>
<feature type="region of interest" description="Disordered" evidence="5">
    <location>
        <begin position="666"/>
        <end position="696"/>
    </location>
</feature>
<name>A0AAE1A9Z9_9GAST</name>
<dbReference type="Proteomes" id="UP001283361">
    <property type="component" value="Unassembled WGS sequence"/>
</dbReference>
<keyword evidence="2" id="KW-0106">Calcium</keyword>
<feature type="region of interest" description="Disordered" evidence="5">
    <location>
        <begin position="524"/>
        <end position="564"/>
    </location>
</feature>
<feature type="domain" description="EF-hand" evidence="6">
    <location>
        <begin position="107"/>
        <end position="142"/>
    </location>
</feature>
<feature type="compositionally biased region" description="Polar residues" evidence="5">
    <location>
        <begin position="668"/>
        <end position="685"/>
    </location>
</feature>
<evidence type="ECO:0000259" key="6">
    <source>
        <dbReference type="PROSITE" id="PS50222"/>
    </source>
</evidence>
<evidence type="ECO:0000256" key="3">
    <source>
        <dbReference type="ARBA" id="ARBA00023179"/>
    </source>
</evidence>
<keyword evidence="1" id="KW-0677">Repeat</keyword>
<dbReference type="Pfam" id="PF13499">
    <property type="entry name" value="EF-hand_7"/>
    <property type="match status" value="1"/>
</dbReference>
<feature type="region of interest" description="Disordered" evidence="5">
    <location>
        <begin position="579"/>
        <end position="609"/>
    </location>
</feature>
<feature type="domain" description="EF-hand" evidence="6">
    <location>
        <begin position="148"/>
        <end position="178"/>
    </location>
</feature>
<dbReference type="Gene3D" id="1.10.238.10">
    <property type="entry name" value="EF-hand"/>
    <property type="match status" value="1"/>
</dbReference>
<dbReference type="SUPFAM" id="SSF47473">
    <property type="entry name" value="EF-hand"/>
    <property type="match status" value="1"/>
</dbReference>
<keyword evidence="4" id="KW-0175">Coiled coil</keyword>
<evidence type="ECO:0000256" key="4">
    <source>
        <dbReference type="SAM" id="Coils"/>
    </source>
</evidence>
<dbReference type="InterPro" id="IPR011992">
    <property type="entry name" value="EF-hand-dom_pair"/>
</dbReference>
<dbReference type="PANTHER" id="PTHR23048:SF0">
    <property type="entry name" value="CALMODULIN LIKE 3"/>
    <property type="match status" value="1"/>
</dbReference>
<dbReference type="AlphaFoldDB" id="A0AAE1A9Z9"/>
<feature type="region of interest" description="Disordered" evidence="5">
    <location>
        <begin position="214"/>
        <end position="384"/>
    </location>
</feature>
<feature type="region of interest" description="Disordered" evidence="5">
    <location>
        <begin position="985"/>
        <end position="1054"/>
    </location>
</feature>
<feature type="region of interest" description="Disordered" evidence="5">
    <location>
        <begin position="475"/>
        <end position="501"/>
    </location>
</feature>
<dbReference type="PROSITE" id="PS50222">
    <property type="entry name" value="EF_HAND_2"/>
    <property type="match status" value="2"/>
</dbReference>
<feature type="compositionally biased region" description="Basic residues" evidence="5">
    <location>
        <begin position="1118"/>
        <end position="1138"/>
    </location>
</feature>
<sequence length="1237" mass="136347">MANFQSADSFPLVSSLQVGEVTVGKEHFRSFIFEKVQDALSIVCTDGVTAINVDNVQPLMKSLDLDPSQEAVMDLIKDSLIDNFGDMNPLDLDRVVQEAQEANELIEMDDCLEVAFKVIDFDEDGFITQADIYQLMLRLGEMLADYALDDMVDAVDMDKDGKISLRDFRYFLLGRDVPSRKEIFAMAAEAKKKREEAEIKAEEEAERQKFEMLKSGQFSAQESQEEVDQLPEKPDVDVGGEGNNALVRDDSPPKTIESSEVKGADVGPSSNKFSSGVGHVEGVHVSQTNEFPEDTAKTIPVESPEIQEKRETLFSDTSETGTKIDSDNDKSPTKTVKTNNNSPASLGVESLNLPSAADGESWRQQRRSSCASSTGASEDDYDFRSRSPIPLLKLSGDGAGPLHLEVPPPDLSIVEGHLPSPLPTPLETPVATPRRRPTIVGIGGLAVGEGDESGSNQNLVDVIEVLRHQMLAGKDGNAVPERPHRRRNSRHSVTDLGDMEGVNTVEDVEDFNNRLVFKLPPRRRSSTVPFHTSSRRSSRDDSDSFTNKQNSKTCEAGGADSDEGIGLADEDIFVKSVYHASSSQAPPPNASSMLRISLPSGDSHEPWVEHVPKPGPLPPPIVTVDPLDLCENGSENMTEAEPSVSRLPQQQTQWLGVAPVEDMESPRSIASRSELSAINTSLTSPRTDDGGSEDDNVDLLLTKRSDLSSARRPLSSRTLTSARSCPSEYELDADSVICSINDDAFSVSSNQRHVKYAIDDKNIAGFEDVKTRSISPSMKSERLTPTKASINSKNFQKASIPCKTIELKELDLKCPVTADQFSNRKRFGMIPRDVSKFLVLGKSPAYADSTVGANTPRSEQQMTPRAAATSRKLSPTLRLSSQEGSDIGIRRQRPQTAITQRERDILQSRRISLMEDELLPLYDRHRNFDSPNSLDKGGGSSAIEITASNPIKRHAEGDTMAQVKRMERRILKRSQTSFDLFPVQEGSTAVDDTPASDKSFKQRAASASLLRREQTAPRLLSAGSPKPSQSDEEKDPSPRRCTRSSDANENRASFSRSVVPLTRVVMAYQNVRKRRQSREFNSLSRELERSGKSLYRASKSKDPISPYALDLSSPKTPKSGKRKHHHNSYKKHSGRRSSTRSAVFSRKRIEAEEELADFPPGGHDVPTLVGDLSDPDVIPDEVIFEKYRPNTTGGYRHRHRNGQRPPQSSILTLELPRDACHTPKVKSVSLLSKLPIK</sequence>
<dbReference type="InterPro" id="IPR018247">
    <property type="entry name" value="EF_Hand_1_Ca_BS"/>
</dbReference>
<feature type="compositionally biased region" description="Polar residues" evidence="5">
    <location>
        <begin position="333"/>
        <end position="344"/>
    </location>
</feature>
<gene>
    <name evidence="7" type="ORF">RRG08_002492</name>
</gene>
<dbReference type="GO" id="GO:0016460">
    <property type="term" value="C:myosin II complex"/>
    <property type="evidence" value="ECO:0007669"/>
    <property type="project" value="TreeGrafter"/>
</dbReference>
<dbReference type="EMBL" id="JAWDGP010002483">
    <property type="protein sequence ID" value="KAK3782862.1"/>
    <property type="molecule type" value="Genomic_DNA"/>
</dbReference>
<comment type="caution">
    <text evidence="7">The sequence shown here is derived from an EMBL/GenBank/DDBJ whole genome shotgun (WGS) entry which is preliminary data.</text>
</comment>
<evidence type="ECO:0000256" key="2">
    <source>
        <dbReference type="ARBA" id="ARBA00022837"/>
    </source>
</evidence>
<protein>
    <recommendedName>
        <fullName evidence="6">EF-hand domain-containing protein</fullName>
    </recommendedName>
</protein>
<proteinExistence type="predicted"/>
<dbReference type="PANTHER" id="PTHR23048">
    <property type="entry name" value="MYOSIN LIGHT CHAIN 1, 3"/>
    <property type="match status" value="1"/>
</dbReference>
<dbReference type="GO" id="GO:0005509">
    <property type="term" value="F:calcium ion binding"/>
    <property type="evidence" value="ECO:0007669"/>
    <property type="project" value="InterPro"/>
</dbReference>
<evidence type="ECO:0000313" key="7">
    <source>
        <dbReference type="EMBL" id="KAK3782862.1"/>
    </source>
</evidence>
<feature type="region of interest" description="Disordered" evidence="5">
    <location>
        <begin position="1075"/>
        <end position="1144"/>
    </location>
</feature>
<organism evidence="7 8">
    <name type="scientific">Elysia crispata</name>
    <name type="common">lettuce slug</name>
    <dbReference type="NCBI Taxonomy" id="231223"/>
    <lineage>
        <taxon>Eukaryota</taxon>
        <taxon>Metazoa</taxon>
        <taxon>Spiralia</taxon>
        <taxon>Lophotrochozoa</taxon>
        <taxon>Mollusca</taxon>
        <taxon>Gastropoda</taxon>
        <taxon>Heterobranchia</taxon>
        <taxon>Euthyneura</taxon>
        <taxon>Panpulmonata</taxon>
        <taxon>Sacoglossa</taxon>
        <taxon>Placobranchoidea</taxon>
        <taxon>Plakobranchidae</taxon>
        <taxon>Elysia</taxon>
    </lineage>
</organism>
<feature type="region of interest" description="Disordered" evidence="5">
    <location>
        <begin position="1190"/>
        <end position="1210"/>
    </location>
</feature>
<evidence type="ECO:0000256" key="5">
    <source>
        <dbReference type="SAM" id="MobiDB-lite"/>
    </source>
</evidence>
<dbReference type="InterPro" id="IPR050230">
    <property type="entry name" value="CALM/Myosin/TropC-like"/>
</dbReference>
<evidence type="ECO:0000256" key="1">
    <source>
        <dbReference type="ARBA" id="ARBA00022737"/>
    </source>
</evidence>
<feature type="coiled-coil region" evidence="4">
    <location>
        <begin position="180"/>
        <end position="207"/>
    </location>
</feature>
<feature type="compositionally biased region" description="Polar residues" evidence="5">
    <location>
        <begin position="851"/>
        <end position="863"/>
    </location>
</feature>